<keyword evidence="2" id="KW-0812">Transmembrane</keyword>
<dbReference type="Proteomes" id="UP000217199">
    <property type="component" value="Unassembled WGS sequence"/>
</dbReference>
<sequence length="333" mass="38430">MVHAQNYSRQAPPPYPGVSPFRATCVDRTGSLTDHTRLNTSSTPNYGSTLGTPVQRPDYKNEKQASDSLIIILLLVLGLVLGLVLLVIIITLPTPSNYKDKDGISNNGTHRPILVVIHWDKPYPVGRCYAIDTKRYRSKLLNIHIQGQTFNSPKNCTVEDRDIYGYWEVDNQAECNPYWDAPQPSVRCHSYDTREYEALLRNYNFDAYRLDEICWKLPVTVEGQLFEYPYRCENQLQGHRFVGTWLIKNQLECRPYWGPLRHRGCQASGKMRYDAELWQLNEEDDMFKMCATTPNDIFGKHFDMPSACDYRMGRGGMTGIWDVDDPKCHNYLI</sequence>
<dbReference type="STRING" id="2282107.A0A286ULN4"/>
<dbReference type="AlphaFoldDB" id="A0A286ULN4"/>
<dbReference type="EMBL" id="NBII01000003">
    <property type="protein sequence ID" value="PAV20490.1"/>
    <property type="molecule type" value="Genomic_DNA"/>
</dbReference>
<name>A0A286ULN4_9AGAM</name>
<reference evidence="3 4" key="1">
    <citation type="journal article" date="2017" name="Mol. Ecol.">
        <title>Comparative and population genomic landscape of Phellinus noxius: A hypervariable fungus causing root rot in trees.</title>
        <authorList>
            <person name="Chung C.L."/>
            <person name="Lee T.J."/>
            <person name="Akiba M."/>
            <person name="Lee H.H."/>
            <person name="Kuo T.H."/>
            <person name="Liu D."/>
            <person name="Ke H.M."/>
            <person name="Yokoi T."/>
            <person name="Roa M.B."/>
            <person name="Lu M.J."/>
            <person name="Chang Y.Y."/>
            <person name="Ann P.J."/>
            <person name="Tsai J.N."/>
            <person name="Chen C.Y."/>
            <person name="Tzean S.S."/>
            <person name="Ota Y."/>
            <person name="Hattori T."/>
            <person name="Sahashi N."/>
            <person name="Liou R.F."/>
            <person name="Kikuchi T."/>
            <person name="Tsai I.J."/>
        </authorList>
    </citation>
    <scope>NUCLEOTIDE SEQUENCE [LARGE SCALE GENOMIC DNA]</scope>
    <source>
        <strain evidence="3 4">FFPRI411160</strain>
    </source>
</reference>
<organism evidence="3 4">
    <name type="scientific">Pyrrhoderma noxium</name>
    <dbReference type="NCBI Taxonomy" id="2282107"/>
    <lineage>
        <taxon>Eukaryota</taxon>
        <taxon>Fungi</taxon>
        <taxon>Dikarya</taxon>
        <taxon>Basidiomycota</taxon>
        <taxon>Agaricomycotina</taxon>
        <taxon>Agaricomycetes</taxon>
        <taxon>Hymenochaetales</taxon>
        <taxon>Hymenochaetaceae</taxon>
        <taxon>Pyrrhoderma</taxon>
    </lineage>
</organism>
<keyword evidence="2" id="KW-0472">Membrane</keyword>
<evidence type="ECO:0000256" key="2">
    <source>
        <dbReference type="SAM" id="Phobius"/>
    </source>
</evidence>
<feature type="transmembrane region" description="Helical" evidence="2">
    <location>
        <begin position="69"/>
        <end position="92"/>
    </location>
</feature>
<gene>
    <name evidence="3" type="ORF">PNOK_0311700</name>
</gene>
<dbReference type="OrthoDB" id="3153758at2759"/>
<keyword evidence="2" id="KW-1133">Transmembrane helix</keyword>
<keyword evidence="4" id="KW-1185">Reference proteome</keyword>
<proteinExistence type="predicted"/>
<evidence type="ECO:0000256" key="1">
    <source>
        <dbReference type="SAM" id="MobiDB-lite"/>
    </source>
</evidence>
<evidence type="ECO:0000313" key="3">
    <source>
        <dbReference type="EMBL" id="PAV20490.1"/>
    </source>
</evidence>
<feature type="region of interest" description="Disordered" evidence="1">
    <location>
        <begin position="32"/>
        <end position="59"/>
    </location>
</feature>
<comment type="caution">
    <text evidence="3">The sequence shown here is derived from an EMBL/GenBank/DDBJ whole genome shotgun (WGS) entry which is preliminary data.</text>
</comment>
<dbReference type="InParanoid" id="A0A286ULN4"/>
<feature type="region of interest" description="Disordered" evidence="1">
    <location>
        <begin position="1"/>
        <end position="20"/>
    </location>
</feature>
<evidence type="ECO:0000313" key="4">
    <source>
        <dbReference type="Proteomes" id="UP000217199"/>
    </source>
</evidence>
<accession>A0A286ULN4</accession>
<protein>
    <submittedName>
        <fullName evidence="3">Uncharacterized protein</fullName>
    </submittedName>
</protein>
<feature type="compositionally biased region" description="Polar residues" evidence="1">
    <location>
        <begin position="32"/>
        <end position="52"/>
    </location>
</feature>